<keyword evidence="4" id="KW-1185">Reference proteome</keyword>
<name>A0ABV9RID5_9PSEU</name>
<dbReference type="Gene3D" id="3.90.550.10">
    <property type="entry name" value="Spore Coat Polysaccharide Biosynthesis Protein SpsA, Chain A"/>
    <property type="match status" value="1"/>
</dbReference>
<dbReference type="PANTHER" id="PTHR48090:SF7">
    <property type="entry name" value="RFBJ PROTEIN"/>
    <property type="match status" value="1"/>
</dbReference>
<feature type="domain" description="Glycosyltransferase 2-like" evidence="2">
    <location>
        <begin position="3"/>
        <end position="156"/>
    </location>
</feature>
<evidence type="ECO:0000259" key="2">
    <source>
        <dbReference type="Pfam" id="PF00535"/>
    </source>
</evidence>
<accession>A0ABV9RID5</accession>
<protein>
    <submittedName>
        <fullName evidence="3">Glycosyltransferase family 2 protein</fullName>
    </submittedName>
</protein>
<dbReference type="CDD" id="cd04179">
    <property type="entry name" value="DPM_DPG-synthase_like"/>
    <property type="match status" value="1"/>
</dbReference>
<evidence type="ECO:0000313" key="3">
    <source>
        <dbReference type="EMBL" id="MFC4833137.1"/>
    </source>
</evidence>
<organism evidence="3 4">
    <name type="scientific">Actinomycetospora chibensis</name>
    <dbReference type="NCBI Taxonomy" id="663606"/>
    <lineage>
        <taxon>Bacteria</taxon>
        <taxon>Bacillati</taxon>
        <taxon>Actinomycetota</taxon>
        <taxon>Actinomycetes</taxon>
        <taxon>Pseudonocardiales</taxon>
        <taxon>Pseudonocardiaceae</taxon>
        <taxon>Actinomycetospora</taxon>
    </lineage>
</organism>
<gene>
    <name evidence="3" type="ORF">ACFPEL_12045</name>
</gene>
<evidence type="ECO:0000256" key="1">
    <source>
        <dbReference type="ARBA" id="ARBA00006739"/>
    </source>
</evidence>
<comment type="caution">
    <text evidence="3">The sequence shown here is derived from an EMBL/GenBank/DDBJ whole genome shotgun (WGS) entry which is preliminary data.</text>
</comment>
<dbReference type="EMBL" id="JBHSIM010000023">
    <property type="protein sequence ID" value="MFC4833137.1"/>
    <property type="molecule type" value="Genomic_DNA"/>
</dbReference>
<comment type="similarity">
    <text evidence="1">Belongs to the glycosyltransferase 2 family.</text>
</comment>
<proteinExistence type="inferred from homology"/>
<evidence type="ECO:0000313" key="4">
    <source>
        <dbReference type="Proteomes" id="UP001595909"/>
    </source>
</evidence>
<dbReference type="RefSeq" id="WP_274187577.1">
    <property type="nucleotide sequence ID" value="NZ_BAABHN010000023.1"/>
</dbReference>
<dbReference type="InterPro" id="IPR029044">
    <property type="entry name" value="Nucleotide-diphossugar_trans"/>
</dbReference>
<sequence>MALPALNEEASVASVVAEIRRTQPSADVLVIDDGSTDATAERAADAGAQVMRLPFNLGVGGAMRAGYRYALEAGYSHVVQVDADGQHDPEDIQRLLTTMSRADIAIGARFAGVGDYAMRGPRRWAMRTLSVILSRLTGVPVSDPTSGFRMIGPSALELFAFDFPEEYLGDTVEALVIAHRAGLTIEQVPVAMRQRTAGRPSQGALRSSAYLVRAVAAILLAVARRGPARREPPDASA</sequence>
<dbReference type="InterPro" id="IPR001173">
    <property type="entry name" value="Glyco_trans_2-like"/>
</dbReference>
<dbReference type="Pfam" id="PF00535">
    <property type="entry name" value="Glycos_transf_2"/>
    <property type="match status" value="1"/>
</dbReference>
<reference evidence="4" key="1">
    <citation type="journal article" date="2019" name="Int. J. Syst. Evol. Microbiol.">
        <title>The Global Catalogue of Microorganisms (GCM) 10K type strain sequencing project: providing services to taxonomists for standard genome sequencing and annotation.</title>
        <authorList>
            <consortium name="The Broad Institute Genomics Platform"/>
            <consortium name="The Broad Institute Genome Sequencing Center for Infectious Disease"/>
            <person name="Wu L."/>
            <person name="Ma J."/>
        </authorList>
    </citation>
    <scope>NUCLEOTIDE SEQUENCE [LARGE SCALE GENOMIC DNA]</scope>
    <source>
        <strain evidence="4">CCUG 50347</strain>
    </source>
</reference>
<dbReference type="InterPro" id="IPR050256">
    <property type="entry name" value="Glycosyltransferase_2"/>
</dbReference>
<dbReference type="SUPFAM" id="SSF53448">
    <property type="entry name" value="Nucleotide-diphospho-sugar transferases"/>
    <property type="match status" value="1"/>
</dbReference>
<dbReference type="PANTHER" id="PTHR48090">
    <property type="entry name" value="UNDECAPRENYL-PHOSPHATE 4-DEOXY-4-FORMAMIDO-L-ARABINOSE TRANSFERASE-RELATED"/>
    <property type="match status" value="1"/>
</dbReference>
<dbReference type="Proteomes" id="UP001595909">
    <property type="component" value="Unassembled WGS sequence"/>
</dbReference>